<comment type="cofactor">
    <cofactor evidence="1">
        <name>Mo-bis(molybdopterin guanine dinucleotide)</name>
        <dbReference type="ChEBI" id="CHEBI:60539"/>
    </cofactor>
</comment>
<dbReference type="Gene3D" id="3.40.228.10">
    <property type="entry name" value="Dimethylsulfoxide Reductase, domain 2"/>
    <property type="match status" value="1"/>
</dbReference>
<dbReference type="GO" id="GO:0051536">
    <property type="term" value="F:iron-sulfur cluster binding"/>
    <property type="evidence" value="ECO:0007669"/>
    <property type="project" value="UniProtKB-KW"/>
</dbReference>
<evidence type="ECO:0000256" key="5">
    <source>
        <dbReference type="ARBA" id="ARBA00023002"/>
    </source>
</evidence>
<dbReference type="PANTHER" id="PTHR43742:SF6">
    <property type="entry name" value="OXIDOREDUCTASE YYAE-RELATED"/>
    <property type="match status" value="1"/>
</dbReference>
<feature type="domain" description="4Fe-4S Mo/W bis-MGD-type" evidence="8">
    <location>
        <begin position="2"/>
        <end position="59"/>
    </location>
</feature>
<comment type="similarity">
    <text evidence="2">Belongs to the prokaryotic molybdopterin-containing oxidoreductase family.</text>
</comment>
<reference evidence="9 10" key="1">
    <citation type="submission" date="2019-06" db="EMBL/GenBank/DDBJ databases">
        <title>New taxonomy in bacterial strain CC-CFT640, isolated from vineyard.</title>
        <authorList>
            <person name="Lin S.-Y."/>
            <person name="Tsai C.-F."/>
            <person name="Young C.-C."/>
        </authorList>
    </citation>
    <scope>NUCLEOTIDE SEQUENCE [LARGE SCALE GENOMIC DNA]</scope>
    <source>
        <strain evidence="9 10">CC-CFT640</strain>
    </source>
</reference>
<keyword evidence="7" id="KW-0411">Iron-sulfur</keyword>
<evidence type="ECO:0000256" key="7">
    <source>
        <dbReference type="ARBA" id="ARBA00023014"/>
    </source>
</evidence>
<dbReference type="Gene3D" id="3.30.2070.10">
    <property type="entry name" value="Formate dehydrogenase/DMSO reductase"/>
    <property type="match status" value="1"/>
</dbReference>
<dbReference type="PANTHER" id="PTHR43742">
    <property type="entry name" value="TRIMETHYLAMINE-N-OXIDE REDUCTASE"/>
    <property type="match status" value="1"/>
</dbReference>
<evidence type="ECO:0000256" key="2">
    <source>
        <dbReference type="ARBA" id="ARBA00010312"/>
    </source>
</evidence>
<dbReference type="SMART" id="SM00926">
    <property type="entry name" value="Molybdop_Fe4S4"/>
    <property type="match status" value="1"/>
</dbReference>
<accession>A0A5C8PER8</accession>
<keyword evidence="3" id="KW-0500">Molybdenum</keyword>
<dbReference type="Gene3D" id="2.40.40.20">
    <property type="match status" value="1"/>
</dbReference>
<dbReference type="CDD" id="cd02766">
    <property type="entry name" value="MopB_3"/>
    <property type="match status" value="1"/>
</dbReference>
<organism evidence="9 10">
    <name type="scientific">Vineibacter terrae</name>
    <dbReference type="NCBI Taxonomy" id="2586908"/>
    <lineage>
        <taxon>Bacteria</taxon>
        <taxon>Pseudomonadati</taxon>
        <taxon>Pseudomonadota</taxon>
        <taxon>Alphaproteobacteria</taxon>
        <taxon>Hyphomicrobiales</taxon>
        <taxon>Vineibacter</taxon>
    </lineage>
</organism>
<dbReference type="GO" id="GO:0043546">
    <property type="term" value="F:molybdopterin cofactor binding"/>
    <property type="evidence" value="ECO:0007669"/>
    <property type="project" value="InterPro"/>
</dbReference>
<dbReference type="PROSITE" id="PS51669">
    <property type="entry name" value="4FE4S_MOW_BIS_MGD"/>
    <property type="match status" value="1"/>
</dbReference>
<dbReference type="Pfam" id="PF04879">
    <property type="entry name" value="Molybdop_Fe4S4"/>
    <property type="match status" value="1"/>
</dbReference>
<dbReference type="InterPro" id="IPR009010">
    <property type="entry name" value="Asp_de-COase-like_dom_sf"/>
</dbReference>
<evidence type="ECO:0000256" key="4">
    <source>
        <dbReference type="ARBA" id="ARBA00022723"/>
    </source>
</evidence>
<dbReference type="Proteomes" id="UP000321638">
    <property type="component" value="Unassembled WGS sequence"/>
</dbReference>
<dbReference type="PROSITE" id="PS00490">
    <property type="entry name" value="MOLYBDOPTERIN_PROK_2"/>
    <property type="match status" value="1"/>
</dbReference>
<gene>
    <name evidence="9" type="ORF">FHP25_28630</name>
</gene>
<dbReference type="OrthoDB" id="9759518at2"/>
<comment type="caution">
    <text evidence="9">The sequence shown here is derived from an EMBL/GenBank/DDBJ whole genome shotgun (WGS) entry which is preliminary data.</text>
</comment>
<evidence type="ECO:0000256" key="1">
    <source>
        <dbReference type="ARBA" id="ARBA00001942"/>
    </source>
</evidence>
<dbReference type="GO" id="GO:0016491">
    <property type="term" value="F:oxidoreductase activity"/>
    <property type="evidence" value="ECO:0007669"/>
    <property type="project" value="UniProtKB-KW"/>
</dbReference>
<name>A0A5C8PER8_9HYPH</name>
<keyword evidence="4" id="KW-0479">Metal-binding</keyword>
<dbReference type="InterPro" id="IPR006656">
    <property type="entry name" value="Mopterin_OxRdtase"/>
</dbReference>
<evidence type="ECO:0000259" key="8">
    <source>
        <dbReference type="PROSITE" id="PS51669"/>
    </source>
</evidence>
<dbReference type="SUPFAM" id="SSF50692">
    <property type="entry name" value="ADC-like"/>
    <property type="match status" value="1"/>
</dbReference>
<dbReference type="InterPro" id="IPR006657">
    <property type="entry name" value="MoPterin_dinucl-bd_dom"/>
</dbReference>
<dbReference type="Gene3D" id="2.20.25.90">
    <property type="entry name" value="ADC-like domains"/>
    <property type="match status" value="1"/>
</dbReference>
<evidence type="ECO:0000256" key="3">
    <source>
        <dbReference type="ARBA" id="ARBA00022505"/>
    </source>
</evidence>
<dbReference type="GO" id="GO:0046872">
    <property type="term" value="F:metal ion binding"/>
    <property type="evidence" value="ECO:0007669"/>
    <property type="project" value="UniProtKB-KW"/>
</dbReference>
<dbReference type="SUPFAM" id="SSF53706">
    <property type="entry name" value="Formate dehydrogenase/DMSO reductase, domains 1-3"/>
    <property type="match status" value="1"/>
</dbReference>
<keyword evidence="5" id="KW-0560">Oxidoreductase</keyword>
<dbReference type="Gene3D" id="3.40.50.740">
    <property type="match status" value="1"/>
</dbReference>
<protein>
    <submittedName>
        <fullName evidence="9">Molybdopterin oxidoreductase family protein</fullName>
    </submittedName>
</protein>
<dbReference type="RefSeq" id="WP_147850416.1">
    <property type="nucleotide sequence ID" value="NZ_VDUZ01000039.1"/>
</dbReference>
<evidence type="ECO:0000313" key="9">
    <source>
        <dbReference type="EMBL" id="TXL71833.1"/>
    </source>
</evidence>
<sequence length="673" mass="72668">MATTIRTVCAHDCPDMCSLLVRVENGRVVRISGDPDQPFTAGFACSKVNRDGELVHSPERLKTPLRRVGVKGEGRFAPISWNAALEEIAARWRAIIAESGPLAILGYAYSAHQGLMNRGLVNGLFHALGTSRLQAGTVCDTCCEEAWNATVGPIGGADPEAVVDADLVIAWGADLMATNVHFWAKLEAVRKKGVQLVVIDPRRSRTARGADWHLPIRIGTDAALALCIMHILVRDDLADRAYLAQQTLGFERVEREVLPRFTPDRVAGITGLSVADIERLAALYGKARTPFIRLGEGMTRLAQGGQALRAVALLPGVTGAYGRPGGGAMLMTAASCELDYNVVRKPSGPASTRLVNHLRLGEALLEMSDPPLRAIFIAANNPAVTCPEAGKVRRGLMRDDLFTVVHDPFLSVTARYADIVLPATTYLETEDLYRAYGAYYMQYGQRAVEPQGEAWSNVRVAQALAARLGVTDPVFGQSQAEILAAMMKGARGPSAAVAAQDLPAAGPVRIAPEGGQQFRTPSGKLEFYSAALEGQGLPPMPDWQPDPEETRDAARWPLRLLTAPGYFQSHTAFSGVPFLRRREGAPFCVLHPDDARARGLADGQSVRLFNDRAEVGLKVRVSDEVQPGVVLVPGQRPDDEAVSGTVNMLCSDRYTDIGEGATYQSTYLDVKAW</sequence>
<dbReference type="EMBL" id="VDUZ01000039">
    <property type="protein sequence ID" value="TXL71833.1"/>
    <property type="molecule type" value="Genomic_DNA"/>
</dbReference>
<dbReference type="InterPro" id="IPR006963">
    <property type="entry name" value="Mopterin_OxRdtase_4Fe-4S_dom"/>
</dbReference>
<dbReference type="Pfam" id="PF00384">
    <property type="entry name" value="Molybdopterin"/>
    <property type="match status" value="1"/>
</dbReference>
<dbReference type="Pfam" id="PF01568">
    <property type="entry name" value="Molydop_binding"/>
    <property type="match status" value="1"/>
</dbReference>
<evidence type="ECO:0000313" key="10">
    <source>
        <dbReference type="Proteomes" id="UP000321638"/>
    </source>
</evidence>
<keyword evidence="6" id="KW-0408">Iron</keyword>
<dbReference type="InterPro" id="IPR006655">
    <property type="entry name" value="Mopterin_OxRdtase_prok_CS"/>
</dbReference>
<keyword evidence="10" id="KW-1185">Reference proteome</keyword>
<evidence type="ECO:0000256" key="6">
    <source>
        <dbReference type="ARBA" id="ARBA00023004"/>
    </source>
</evidence>
<proteinExistence type="inferred from homology"/>
<dbReference type="InterPro" id="IPR050612">
    <property type="entry name" value="Prok_Mopterin_Oxidored"/>
</dbReference>
<dbReference type="AlphaFoldDB" id="A0A5C8PER8"/>